<dbReference type="RefSeq" id="WP_062533300.1">
    <property type="nucleotide sequence ID" value="NZ_CP012678.1"/>
</dbReference>
<dbReference type="AlphaFoldDB" id="A0A0M4TDI4"/>
<evidence type="ECO:0000313" key="2">
    <source>
        <dbReference type="Proteomes" id="UP000059847"/>
    </source>
</evidence>
<dbReference type="KEGG" id="pur:AOC03_01600"/>
<dbReference type="EMBL" id="CP012678">
    <property type="protein sequence ID" value="ALF58904.1"/>
    <property type="molecule type" value="Genomic_DNA"/>
</dbReference>
<evidence type="ECO:0000313" key="1">
    <source>
        <dbReference type="EMBL" id="ALF58904.1"/>
    </source>
</evidence>
<sequence length="96" mass="10953">MASWIASDVKQRLALIKQESTQTQLQPQTIAVFAPKWSHFNAIQHYFEALGISSQRYNESEQVTPINSFIGQALFNHLSAKRLDFIEGNVAEFLEQ</sequence>
<reference evidence="1 2" key="1">
    <citation type="submission" date="2015-09" db="EMBL/GenBank/DDBJ databases">
        <title>Complete genome of Psychrobacter urativorans R10.10B.</title>
        <authorList>
            <person name="See-Too W.S."/>
            <person name="Chan K.G."/>
        </authorList>
    </citation>
    <scope>NUCLEOTIDE SEQUENCE [LARGE SCALE GENOMIC DNA]</scope>
    <source>
        <strain evidence="1 2">R10.10B</strain>
    </source>
</reference>
<gene>
    <name evidence="1" type="ORF">AOC03_01600</name>
</gene>
<keyword evidence="2" id="KW-1185">Reference proteome</keyword>
<accession>A0A0M4TDI4</accession>
<organism evidence="1 2">
    <name type="scientific">Psychrobacter urativorans</name>
    <dbReference type="NCBI Taxonomy" id="45610"/>
    <lineage>
        <taxon>Bacteria</taxon>
        <taxon>Pseudomonadati</taxon>
        <taxon>Pseudomonadota</taxon>
        <taxon>Gammaproteobacteria</taxon>
        <taxon>Moraxellales</taxon>
        <taxon>Moraxellaceae</taxon>
        <taxon>Psychrobacter</taxon>
    </lineage>
</organism>
<dbReference type="Proteomes" id="UP000059847">
    <property type="component" value="Chromosome"/>
</dbReference>
<name>A0A0M4TDI4_9GAMM</name>
<protein>
    <submittedName>
        <fullName evidence="1">Uncharacterized protein</fullName>
    </submittedName>
</protein>
<proteinExistence type="predicted"/>